<gene>
    <name evidence="1" type="ORF">CHC_T00005711001</name>
</gene>
<dbReference type="Gramene" id="CDF37564">
    <property type="protein sequence ID" value="CDF37564"/>
    <property type="gene ID" value="CHC_T00005711001"/>
</dbReference>
<proteinExistence type="predicted"/>
<dbReference type="AlphaFoldDB" id="R7QHM2"/>
<organism evidence="1 2">
    <name type="scientific">Chondrus crispus</name>
    <name type="common">Carrageen Irish moss</name>
    <name type="synonym">Polymorpha crispa</name>
    <dbReference type="NCBI Taxonomy" id="2769"/>
    <lineage>
        <taxon>Eukaryota</taxon>
        <taxon>Rhodophyta</taxon>
        <taxon>Florideophyceae</taxon>
        <taxon>Rhodymeniophycidae</taxon>
        <taxon>Gigartinales</taxon>
        <taxon>Gigartinaceae</taxon>
        <taxon>Chondrus</taxon>
    </lineage>
</organism>
<dbReference type="EMBL" id="HG001850">
    <property type="protein sequence ID" value="CDF37564.1"/>
    <property type="molecule type" value="Genomic_DNA"/>
</dbReference>
<protein>
    <submittedName>
        <fullName evidence="1">Uncharacterized protein</fullName>
    </submittedName>
</protein>
<sequence>MPHFFRTRERTYSGIAHGGLEVVFNGFSHVTPLYSIIFRTASPESSSLALTCTAVLQ</sequence>
<dbReference type="GeneID" id="17325148"/>
<dbReference type="RefSeq" id="XP_005717435.1">
    <property type="nucleotide sequence ID" value="XM_005717378.1"/>
</dbReference>
<evidence type="ECO:0000313" key="2">
    <source>
        <dbReference type="Proteomes" id="UP000012073"/>
    </source>
</evidence>
<dbReference type="Proteomes" id="UP000012073">
    <property type="component" value="Unassembled WGS sequence"/>
</dbReference>
<name>R7QHM2_CHOCR</name>
<keyword evidence="2" id="KW-1185">Reference proteome</keyword>
<dbReference type="KEGG" id="ccp:CHC_T00005711001"/>
<accession>R7QHM2</accession>
<evidence type="ECO:0000313" key="1">
    <source>
        <dbReference type="EMBL" id="CDF37564.1"/>
    </source>
</evidence>
<reference evidence="2" key="1">
    <citation type="journal article" date="2013" name="Proc. Natl. Acad. Sci. U.S.A.">
        <title>Genome structure and metabolic features in the red seaweed Chondrus crispus shed light on evolution of the Archaeplastida.</title>
        <authorList>
            <person name="Collen J."/>
            <person name="Porcel B."/>
            <person name="Carre W."/>
            <person name="Ball S.G."/>
            <person name="Chaparro C."/>
            <person name="Tonon T."/>
            <person name="Barbeyron T."/>
            <person name="Michel G."/>
            <person name="Noel B."/>
            <person name="Valentin K."/>
            <person name="Elias M."/>
            <person name="Artiguenave F."/>
            <person name="Arun A."/>
            <person name="Aury J.M."/>
            <person name="Barbosa-Neto J.F."/>
            <person name="Bothwell J.H."/>
            <person name="Bouget F.Y."/>
            <person name="Brillet L."/>
            <person name="Cabello-Hurtado F."/>
            <person name="Capella-Gutierrez S."/>
            <person name="Charrier B."/>
            <person name="Cladiere L."/>
            <person name="Cock J.M."/>
            <person name="Coelho S.M."/>
            <person name="Colleoni C."/>
            <person name="Czjzek M."/>
            <person name="Da Silva C."/>
            <person name="Delage L."/>
            <person name="Denoeud F."/>
            <person name="Deschamps P."/>
            <person name="Dittami S.M."/>
            <person name="Gabaldon T."/>
            <person name="Gachon C.M."/>
            <person name="Groisillier A."/>
            <person name="Herve C."/>
            <person name="Jabbari K."/>
            <person name="Katinka M."/>
            <person name="Kloareg B."/>
            <person name="Kowalczyk N."/>
            <person name="Labadie K."/>
            <person name="Leblanc C."/>
            <person name="Lopez P.J."/>
            <person name="McLachlan D.H."/>
            <person name="Meslet-Cladiere L."/>
            <person name="Moustafa A."/>
            <person name="Nehr Z."/>
            <person name="Nyvall Collen P."/>
            <person name="Panaud O."/>
            <person name="Partensky F."/>
            <person name="Poulain J."/>
            <person name="Rensing S.A."/>
            <person name="Rousvoal S."/>
            <person name="Samson G."/>
            <person name="Symeonidi A."/>
            <person name="Weissenbach J."/>
            <person name="Zambounis A."/>
            <person name="Wincker P."/>
            <person name="Boyen C."/>
        </authorList>
    </citation>
    <scope>NUCLEOTIDE SEQUENCE [LARGE SCALE GENOMIC DNA]</scope>
    <source>
        <strain evidence="2">cv. Stackhouse</strain>
    </source>
</reference>